<dbReference type="SUPFAM" id="SSF55124">
    <property type="entry name" value="Nitrite/Sulfite reductase N-terminal domain-like"/>
    <property type="match status" value="1"/>
</dbReference>
<keyword evidence="4 7" id="KW-0560">Oxidoreductase</keyword>
<proteinExistence type="predicted"/>
<dbReference type="AlphaFoldDB" id="A0A7W6P344"/>
<dbReference type="PANTHER" id="PTHR32439">
    <property type="entry name" value="FERREDOXIN--NITRITE REDUCTASE, CHLOROPLASTIC"/>
    <property type="match status" value="1"/>
</dbReference>
<dbReference type="GO" id="GO:0051539">
    <property type="term" value="F:4 iron, 4 sulfur cluster binding"/>
    <property type="evidence" value="ECO:0007669"/>
    <property type="project" value="UniProtKB-KW"/>
</dbReference>
<evidence type="ECO:0000313" key="8">
    <source>
        <dbReference type="Proteomes" id="UP000584824"/>
    </source>
</evidence>
<dbReference type="SUPFAM" id="SSF56014">
    <property type="entry name" value="Nitrite and sulphite reductase 4Fe-4S domain-like"/>
    <property type="match status" value="2"/>
</dbReference>
<dbReference type="PANTHER" id="PTHR32439:SF9">
    <property type="entry name" value="BLR3264 PROTEIN"/>
    <property type="match status" value="1"/>
</dbReference>
<keyword evidence="2" id="KW-0349">Heme</keyword>
<dbReference type="GO" id="GO:0043818">
    <property type="term" value="F:precorrin-3B synthase activity"/>
    <property type="evidence" value="ECO:0007669"/>
    <property type="project" value="UniProtKB-EC"/>
</dbReference>
<dbReference type="InterPro" id="IPR051329">
    <property type="entry name" value="NIR_SIR_4Fe-4S"/>
</dbReference>
<gene>
    <name evidence="7" type="ORF">GGQ66_003061</name>
</gene>
<dbReference type="GO" id="GO:0046872">
    <property type="term" value="F:metal ion binding"/>
    <property type="evidence" value="ECO:0007669"/>
    <property type="project" value="UniProtKB-KW"/>
</dbReference>
<dbReference type="RefSeq" id="WP_183793565.1">
    <property type="nucleotide sequence ID" value="NZ_JACIDU010000012.1"/>
</dbReference>
<keyword evidence="5" id="KW-0408">Iron</keyword>
<dbReference type="NCBIfam" id="TIGR02435">
    <property type="entry name" value="CobG"/>
    <property type="match status" value="1"/>
</dbReference>
<protein>
    <submittedName>
        <fullName evidence="7">Precorrin-3B synthase</fullName>
        <ecNumber evidence="7">1.14.13.83</ecNumber>
    </submittedName>
</protein>
<keyword evidence="8" id="KW-1185">Reference proteome</keyword>
<dbReference type="InterPro" id="IPR012798">
    <property type="entry name" value="Cbl_synth_CobG-like"/>
</dbReference>
<reference evidence="7 8" key="1">
    <citation type="submission" date="2020-08" db="EMBL/GenBank/DDBJ databases">
        <title>Genomic Encyclopedia of Type Strains, Phase IV (KMG-IV): sequencing the most valuable type-strain genomes for metagenomic binning, comparative biology and taxonomic classification.</title>
        <authorList>
            <person name="Goeker M."/>
        </authorList>
    </citation>
    <scope>NUCLEOTIDE SEQUENCE [LARGE SCALE GENOMIC DNA]</scope>
    <source>
        <strain evidence="7 8">DSM 26385</strain>
    </source>
</reference>
<sequence length="426" mass="43902">MTAPLLETMRRGACPSLSAPMQTGDGYLSRIALTGPVAPEAIISLCNAALRLGNGLIDISARGNLQARGLSAETARLFEAEVRTLDLPLRSGLAVDTGPLAGLDLQEVTDPRPLAEAIRMRADRLRLLDRLAPKTAVIVDGGGSLSLARLLADIRLKATQGGWLLSTGGTETPEKAHGLLPWDEAPDAALALLSAMAKQGPRFRGRDFTASEVRELTGIKAAPHQGGVVLETSPFGRFALNNGKAALGCGPAFGQMRADDLAALMVAVIEAGCEAVRPAPGHALMLMAEELALPKLRNIVAGANLMQSGDDPRASIAACPGQPGCASAHFDTHALARAVAALPGWQGGALRLHISGCAKGCAHPEPAPVTLSGTPDGLQLIVDGKASDLSNTISSNLSMPDMLSRISALAISTPAPAGAKAANRQE</sequence>
<keyword evidence="3" id="KW-0479">Metal-binding</keyword>
<evidence type="ECO:0000256" key="5">
    <source>
        <dbReference type="ARBA" id="ARBA00023004"/>
    </source>
</evidence>
<evidence type="ECO:0000256" key="3">
    <source>
        <dbReference type="ARBA" id="ARBA00022723"/>
    </source>
</evidence>
<comment type="caution">
    <text evidence="7">The sequence shown here is derived from an EMBL/GenBank/DDBJ whole genome shotgun (WGS) entry which is preliminary data.</text>
</comment>
<evidence type="ECO:0000256" key="6">
    <source>
        <dbReference type="ARBA" id="ARBA00023014"/>
    </source>
</evidence>
<dbReference type="Gene3D" id="3.30.413.10">
    <property type="entry name" value="Sulfite Reductase Hemoprotein, domain 1"/>
    <property type="match status" value="2"/>
</dbReference>
<dbReference type="Proteomes" id="UP000584824">
    <property type="component" value="Unassembled WGS sequence"/>
</dbReference>
<dbReference type="InterPro" id="IPR036136">
    <property type="entry name" value="Nit/Sulf_reduc_fer-like_dom_sf"/>
</dbReference>
<accession>A0A7W6P344</accession>
<dbReference type="InterPro" id="IPR045854">
    <property type="entry name" value="NO2/SO3_Rdtase_4Fe4S_sf"/>
</dbReference>
<evidence type="ECO:0000256" key="1">
    <source>
        <dbReference type="ARBA" id="ARBA00022485"/>
    </source>
</evidence>
<dbReference type="EC" id="1.14.13.83" evidence="7"/>
<organism evidence="7 8">
    <name type="scientific">Allorhizobium borbori</name>
    <dbReference type="NCBI Taxonomy" id="485907"/>
    <lineage>
        <taxon>Bacteria</taxon>
        <taxon>Pseudomonadati</taxon>
        <taxon>Pseudomonadota</taxon>
        <taxon>Alphaproteobacteria</taxon>
        <taxon>Hyphomicrobiales</taxon>
        <taxon>Rhizobiaceae</taxon>
        <taxon>Rhizobium/Agrobacterium group</taxon>
        <taxon>Allorhizobium</taxon>
    </lineage>
</organism>
<evidence type="ECO:0000256" key="4">
    <source>
        <dbReference type="ARBA" id="ARBA00023002"/>
    </source>
</evidence>
<dbReference type="EMBL" id="JACIDU010000012">
    <property type="protein sequence ID" value="MBB4104484.1"/>
    <property type="molecule type" value="Genomic_DNA"/>
</dbReference>
<evidence type="ECO:0000313" key="7">
    <source>
        <dbReference type="EMBL" id="MBB4104484.1"/>
    </source>
</evidence>
<keyword evidence="1" id="KW-0004">4Fe-4S</keyword>
<keyword evidence="6" id="KW-0411">Iron-sulfur</keyword>
<name>A0A7W6P344_9HYPH</name>
<evidence type="ECO:0000256" key="2">
    <source>
        <dbReference type="ARBA" id="ARBA00022617"/>
    </source>
</evidence>